<keyword evidence="1" id="KW-0472">Membrane</keyword>
<feature type="transmembrane region" description="Helical" evidence="1">
    <location>
        <begin position="140"/>
        <end position="164"/>
    </location>
</feature>
<feature type="transmembrane region" description="Helical" evidence="1">
    <location>
        <begin position="79"/>
        <end position="96"/>
    </location>
</feature>
<protein>
    <submittedName>
        <fullName evidence="2">Uncharacterized protein</fullName>
    </submittedName>
</protein>
<keyword evidence="1" id="KW-1133">Transmembrane helix</keyword>
<evidence type="ECO:0000313" key="2">
    <source>
        <dbReference type="EMBL" id="GMH65462.1"/>
    </source>
</evidence>
<feature type="transmembrane region" description="Helical" evidence="1">
    <location>
        <begin position="108"/>
        <end position="128"/>
    </location>
</feature>
<proteinExistence type="predicted"/>
<dbReference type="OrthoDB" id="196760at2759"/>
<gene>
    <name evidence="2" type="ORF">TrST_g10142</name>
</gene>
<dbReference type="AlphaFoldDB" id="A0A9W7E443"/>
<sequence length="257" mass="28901">MATTIVEPPTTTPTKKAPFCSQTITILDATIVLVLVFDVMFFANLYDYHITHSDRLGHDTHYRPFFGTDDYRHVLPKDTAVVLIHVLLAFPAGYLATDIYDNGPMENFLVVVAAVLWFLSAVFAYYFIAINKDIGYHRNVATRFTVITHTLPVVARLIGLFLWLGMDRPDGWSQDPLRASEPAMFPIITWLTVVVVLPSMEIIVYFEEGGAEDARNPIAVIGRWRRKRKNVNGAKTHPQPHVMVGVGEKEASEAEDV</sequence>
<reference evidence="3" key="1">
    <citation type="journal article" date="2023" name="Commun. Biol.">
        <title>Genome analysis of Parmales, the sister group of diatoms, reveals the evolutionary specialization of diatoms from phago-mixotrophs to photoautotrophs.</title>
        <authorList>
            <person name="Ban H."/>
            <person name="Sato S."/>
            <person name="Yoshikawa S."/>
            <person name="Yamada K."/>
            <person name="Nakamura Y."/>
            <person name="Ichinomiya M."/>
            <person name="Sato N."/>
            <person name="Blanc-Mathieu R."/>
            <person name="Endo H."/>
            <person name="Kuwata A."/>
            <person name="Ogata H."/>
        </authorList>
    </citation>
    <scope>NUCLEOTIDE SEQUENCE [LARGE SCALE GENOMIC DNA]</scope>
    <source>
        <strain evidence="3">NIES 3701</strain>
    </source>
</reference>
<evidence type="ECO:0000256" key="1">
    <source>
        <dbReference type="SAM" id="Phobius"/>
    </source>
</evidence>
<keyword evidence="1" id="KW-0812">Transmembrane</keyword>
<feature type="transmembrane region" description="Helical" evidence="1">
    <location>
        <begin position="184"/>
        <end position="206"/>
    </location>
</feature>
<comment type="caution">
    <text evidence="2">The sequence shown here is derived from an EMBL/GenBank/DDBJ whole genome shotgun (WGS) entry which is preliminary data.</text>
</comment>
<evidence type="ECO:0000313" key="3">
    <source>
        <dbReference type="Proteomes" id="UP001165085"/>
    </source>
</evidence>
<accession>A0A9W7E443</accession>
<organism evidence="2 3">
    <name type="scientific">Triparma strigata</name>
    <dbReference type="NCBI Taxonomy" id="1606541"/>
    <lineage>
        <taxon>Eukaryota</taxon>
        <taxon>Sar</taxon>
        <taxon>Stramenopiles</taxon>
        <taxon>Ochrophyta</taxon>
        <taxon>Bolidophyceae</taxon>
        <taxon>Parmales</taxon>
        <taxon>Triparmaceae</taxon>
        <taxon>Triparma</taxon>
    </lineage>
</organism>
<name>A0A9W7E443_9STRA</name>
<feature type="transmembrane region" description="Helical" evidence="1">
    <location>
        <begin position="24"/>
        <end position="46"/>
    </location>
</feature>
<dbReference type="EMBL" id="BRXY01000101">
    <property type="protein sequence ID" value="GMH65462.1"/>
    <property type="molecule type" value="Genomic_DNA"/>
</dbReference>
<keyword evidence="3" id="KW-1185">Reference proteome</keyword>
<dbReference type="Proteomes" id="UP001165085">
    <property type="component" value="Unassembled WGS sequence"/>
</dbReference>